<keyword evidence="2" id="KW-0012">Acyltransferase</keyword>
<evidence type="ECO:0000313" key="5">
    <source>
        <dbReference type="EMBL" id="GAA1988815.1"/>
    </source>
</evidence>
<reference evidence="6" key="1">
    <citation type="journal article" date="2019" name="Int. J. Syst. Evol. Microbiol.">
        <title>The Global Catalogue of Microorganisms (GCM) 10K type strain sequencing project: providing services to taxonomists for standard genome sequencing and annotation.</title>
        <authorList>
            <consortium name="The Broad Institute Genomics Platform"/>
            <consortium name="The Broad Institute Genome Sequencing Center for Infectious Disease"/>
            <person name="Wu L."/>
            <person name="Ma J."/>
        </authorList>
    </citation>
    <scope>NUCLEOTIDE SEQUENCE [LARGE SCALE GENOMIC DNA]</scope>
    <source>
        <strain evidence="6">JCM 16013</strain>
    </source>
</reference>
<evidence type="ECO:0000256" key="3">
    <source>
        <dbReference type="SAM" id="MobiDB-lite"/>
    </source>
</evidence>
<gene>
    <name evidence="5" type="ORF">GCM10009838_59540</name>
</gene>
<name>A0ABP5DZF7_9ACTN</name>
<accession>A0ABP5DZF7</accession>
<organism evidence="5 6">
    <name type="scientific">Catenulispora subtropica</name>
    <dbReference type="NCBI Taxonomy" id="450798"/>
    <lineage>
        <taxon>Bacteria</taxon>
        <taxon>Bacillati</taxon>
        <taxon>Actinomycetota</taxon>
        <taxon>Actinomycetes</taxon>
        <taxon>Catenulisporales</taxon>
        <taxon>Catenulisporaceae</taxon>
        <taxon>Catenulispora</taxon>
    </lineage>
</organism>
<sequence>MSDYPGEDPMRHDPATGPDPHALTLRDATEADLPVIIALLADDKLGSTRETPDDLAPYLAAFAELDADPNQRLIVAERAGEVVGTFQLTYIPGVSQRGMKRALIEAVRVVATERGTGLGTTMMTWAVSEARTAGCGMVQLTSNAERPDAHRFYERLGFVPSHVGFKLKLS</sequence>
<dbReference type="PANTHER" id="PTHR43877">
    <property type="entry name" value="AMINOALKYLPHOSPHONATE N-ACETYLTRANSFERASE-RELATED-RELATED"/>
    <property type="match status" value="1"/>
</dbReference>
<dbReference type="PANTHER" id="PTHR43877:SF2">
    <property type="entry name" value="AMINOALKYLPHOSPHONATE N-ACETYLTRANSFERASE-RELATED"/>
    <property type="match status" value="1"/>
</dbReference>
<dbReference type="Gene3D" id="3.40.630.30">
    <property type="match status" value="1"/>
</dbReference>
<comment type="caution">
    <text evidence="5">The sequence shown here is derived from an EMBL/GenBank/DDBJ whole genome shotgun (WGS) entry which is preliminary data.</text>
</comment>
<keyword evidence="6" id="KW-1185">Reference proteome</keyword>
<dbReference type="Proteomes" id="UP001499854">
    <property type="component" value="Unassembled WGS sequence"/>
</dbReference>
<dbReference type="InterPro" id="IPR016181">
    <property type="entry name" value="Acyl_CoA_acyltransferase"/>
</dbReference>
<evidence type="ECO:0000256" key="2">
    <source>
        <dbReference type="ARBA" id="ARBA00023315"/>
    </source>
</evidence>
<dbReference type="SUPFAM" id="SSF55729">
    <property type="entry name" value="Acyl-CoA N-acyltransferases (Nat)"/>
    <property type="match status" value="1"/>
</dbReference>
<evidence type="ECO:0000259" key="4">
    <source>
        <dbReference type="PROSITE" id="PS51186"/>
    </source>
</evidence>
<keyword evidence="1" id="KW-0808">Transferase</keyword>
<feature type="region of interest" description="Disordered" evidence="3">
    <location>
        <begin position="1"/>
        <end position="21"/>
    </location>
</feature>
<dbReference type="InterPro" id="IPR000182">
    <property type="entry name" value="GNAT_dom"/>
</dbReference>
<dbReference type="PROSITE" id="PS51186">
    <property type="entry name" value="GNAT"/>
    <property type="match status" value="1"/>
</dbReference>
<dbReference type="InterPro" id="IPR050832">
    <property type="entry name" value="Bact_Acetyltransf"/>
</dbReference>
<evidence type="ECO:0000313" key="6">
    <source>
        <dbReference type="Proteomes" id="UP001499854"/>
    </source>
</evidence>
<dbReference type="EMBL" id="BAAAQM010000041">
    <property type="protein sequence ID" value="GAA1988815.1"/>
    <property type="molecule type" value="Genomic_DNA"/>
</dbReference>
<evidence type="ECO:0000256" key="1">
    <source>
        <dbReference type="ARBA" id="ARBA00022679"/>
    </source>
</evidence>
<protein>
    <submittedName>
        <fullName evidence="5">GNAT family N-acetyltransferase</fullName>
    </submittedName>
</protein>
<proteinExistence type="predicted"/>
<feature type="domain" description="N-acetyltransferase" evidence="4">
    <location>
        <begin position="23"/>
        <end position="170"/>
    </location>
</feature>
<dbReference type="Pfam" id="PF00583">
    <property type="entry name" value="Acetyltransf_1"/>
    <property type="match status" value="1"/>
</dbReference>
<dbReference type="CDD" id="cd04301">
    <property type="entry name" value="NAT_SF"/>
    <property type="match status" value="1"/>
</dbReference>